<name>A0A1I5FWX3_9FLAO</name>
<dbReference type="Gene3D" id="3.40.50.1390">
    <property type="entry name" value="Resolvase, N-terminal catalytic domain"/>
    <property type="match status" value="1"/>
</dbReference>
<organism evidence="2 3">
    <name type="scientific">Paenimyroides ummariense</name>
    <dbReference type="NCBI Taxonomy" id="913024"/>
    <lineage>
        <taxon>Bacteria</taxon>
        <taxon>Pseudomonadati</taxon>
        <taxon>Bacteroidota</taxon>
        <taxon>Flavobacteriia</taxon>
        <taxon>Flavobacteriales</taxon>
        <taxon>Flavobacteriaceae</taxon>
        <taxon>Paenimyroides</taxon>
    </lineage>
</organism>
<reference evidence="3" key="1">
    <citation type="submission" date="2016-10" db="EMBL/GenBank/DDBJ databases">
        <authorList>
            <person name="Varghese N."/>
            <person name="Submissions S."/>
        </authorList>
    </citation>
    <scope>NUCLEOTIDE SEQUENCE [LARGE SCALE GENOMIC DNA]</scope>
    <source>
        <strain evidence="3">DS-12</strain>
    </source>
</reference>
<dbReference type="GO" id="GO:0000150">
    <property type="term" value="F:DNA strand exchange activity"/>
    <property type="evidence" value="ECO:0007669"/>
    <property type="project" value="InterPro"/>
</dbReference>
<dbReference type="SUPFAM" id="SSF53041">
    <property type="entry name" value="Resolvase-like"/>
    <property type="match status" value="1"/>
</dbReference>
<dbReference type="Proteomes" id="UP000199036">
    <property type="component" value="Unassembled WGS sequence"/>
</dbReference>
<dbReference type="AlphaFoldDB" id="A0A1I5FWX3"/>
<dbReference type="InterPro" id="IPR006119">
    <property type="entry name" value="Resolv_N"/>
</dbReference>
<evidence type="ECO:0000313" key="3">
    <source>
        <dbReference type="Proteomes" id="UP000199036"/>
    </source>
</evidence>
<dbReference type="OrthoDB" id="9815006at2"/>
<accession>A0A1I5FWX3</accession>
<dbReference type="InterPro" id="IPR036162">
    <property type="entry name" value="Resolvase-like_N_sf"/>
</dbReference>
<dbReference type="EMBL" id="FOVI01000032">
    <property type="protein sequence ID" value="SFO27711.1"/>
    <property type="molecule type" value="Genomic_DNA"/>
</dbReference>
<protein>
    <submittedName>
        <fullName evidence="2">Resolvase, N terminal domain</fullName>
    </submittedName>
</protein>
<feature type="domain" description="Resolvase/invertase-type recombinase catalytic" evidence="1">
    <location>
        <begin position="5"/>
        <end position="64"/>
    </location>
</feature>
<proteinExistence type="predicted"/>
<gene>
    <name evidence="2" type="ORF">SAMN05421741_13218</name>
</gene>
<evidence type="ECO:0000259" key="1">
    <source>
        <dbReference type="PROSITE" id="PS51736"/>
    </source>
</evidence>
<keyword evidence="3" id="KW-1185">Reference proteome</keyword>
<sequence>MQKKKVIGYARISNEDQSHFSIVGQQEEFEEYCFKHNYELLYTFTDEGQSAKDFDRRECKQLEQ</sequence>
<dbReference type="Pfam" id="PF00239">
    <property type="entry name" value="Resolvase"/>
    <property type="match status" value="1"/>
</dbReference>
<evidence type="ECO:0000313" key="2">
    <source>
        <dbReference type="EMBL" id="SFO27711.1"/>
    </source>
</evidence>
<dbReference type="GO" id="GO:0003677">
    <property type="term" value="F:DNA binding"/>
    <property type="evidence" value="ECO:0007669"/>
    <property type="project" value="InterPro"/>
</dbReference>
<dbReference type="PROSITE" id="PS51736">
    <property type="entry name" value="RECOMBINASES_3"/>
    <property type="match status" value="1"/>
</dbReference>